<dbReference type="GeneID" id="94847326"/>
<accession>A0A1J4J543</accession>
<comment type="caution">
    <text evidence="1">The sequence shown here is derived from an EMBL/GenBank/DDBJ whole genome shotgun (WGS) entry which is preliminary data.</text>
</comment>
<organism evidence="1 2">
    <name type="scientific">Tritrichomonas foetus</name>
    <dbReference type="NCBI Taxonomy" id="1144522"/>
    <lineage>
        <taxon>Eukaryota</taxon>
        <taxon>Metamonada</taxon>
        <taxon>Parabasalia</taxon>
        <taxon>Tritrichomonadida</taxon>
        <taxon>Tritrichomonadidae</taxon>
        <taxon>Tritrichomonas</taxon>
    </lineage>
</organism>
<sequence>MSSKVRSYAALFKVLNDDGFEGFVGDANHVLQQPQLVKEIIDMGYIFCTYGDPNNTYEGIEKQLQLGIRGICSDNMSLCRSVIDEYCRIHD</sequence>
<name>A0A1J4J543_9EUKA</name>
<evidence type="ECO:0008006" key="3">
    <source>
        <dbReference type="Google" id="ProtNLM"/>
    </source>
</evidence>
<dbReference type="Proteomes" id="UP000179807">
    <property type="component" value="Unassembled WGS sequence"/>
</dbReference>
<dbReference type="AlphaFoldDB" id="A0A1J4J543"/>
<dbReference type="OrthoDB" id="1058301at2759"/>
<reference evidence="1" key="1">
    <citation type="submission" date="2016-10" db="EMBL/GenBank/DDBJ databases">
        <authorList>
            <person name="Benchimol M."/>
            <person name="Almeida L.G."/>
            <person name="Vasconcelos A.T."/>
            <person name="Perreira-Neves A."/>
            <person name="Rosa I.A."/>
            <person name="Tasca T."/>
            <person name="Bogo M.R."/>
            <person name="de Souza W."/>
        </authorList>
    </citation>
    <scope>NUCLEOTIDE SEQUENCE [LARGE SCALE GENOMIC DNA]</scope>
    <source>
        <strain evidence="1">K</strain>
    </source>
</reference>
<proteinExistence type="predicted"/>
<evidence type="ECO:0000313" key="2">
    <source>
        <dbReference type="Proteomes" id="UP000179807"/>
    </source>
</evidence>
<dbReference type="RefSeq" id="XP_068347551.1">
    <property type="nucleotide sequence ID" value="XM_068512622.1"/>
</dbReference>
<dbReference type="EMBL" id="MLAK01001320">
    <property type="protein sequence ID" value="OHS94414.1"/>
    <property type="molecule type" value="Genomic_DNA"/>
</dbReference>
<dbReference type="VEuPathDB" id="TrichDB:TRFO_39402"/>
<keyword evidence="2" id="KW-1185">Reference proteome</keyword>
<gene>
    <name evidence="1" type="ORF">TRFO_39402</name>
</gene>
<protein>
    <recommendedName>
        <fullName evidence="3">GP-PDE domain-containing protein</fullName>
    </recommendedName>
</protein>
<evidence type="ECO:0000313" key="1">
    <source>
        <dbReference type="EMBL" id="OHS94414.1"/>
    </source>
</evidence>